<name>A0A2S9WR97_9FLAO</name>
<accession>A0A2S9WR97</accession>
<evidence type="ECO:0000313" key="1">
    <source>
        <dbReference type="EMBL" id="PRP66017.1"/>
    </source>
</evidence>
<protein>
    <submittedName>
        <fullName evidence="1">Uncharacterized protein</fullName>
    </submittedName>
</protein>
<gene>
    <name evidence="1" type="ORF">BST86_02430</name>
</gene>
<comment type="caution">
    <text evidence="1">The sequence shown here is derived from an EMBL/GenBank/DDBJ whole genome shotgun (WGS) entry which is preliminary data.</text>
</comment>
<keyword evidence="2" id="KW-1185">Reference proteome</keyword>
<dbReference type="Proteomes" id="UP000239532">
    <property type="component" value="Unassembled WGS sequence"/>
</dbReference>
<proteinExistence type="predicted"/>
<dbReference type="AlphaFoldDB" id="A0A2S9WR97"/>
<evidence type="ECO:0000313" key="2">
    <source>
        <dbReference type="Proteomes" id="UP000239532"/>
    </source>
</evidence>
<dbReference type="EMBL" id="MQUC01000003">
    <property type="protein sequence ID" value="PRP66017.1"/>
    <property type="molecule type" value="Genomic_DNA"/>
</dbReference>
<reference evidence="1 2" key="1">
    <citation type="submission" date="2016-11" db="EMBL/GenBank/DDBJ databases">
        <title>Trade-off between light-utilization and light-protection in marine flavobacteria.</title>
        <authorList>
            <person name="Kumagai Y."/>
        </authorList>
    </citation>
    <scope>NUCLEOTIDE SEQUENCE [LARGE SCALE GENOMIC DNA]</scope>
    <source>
        <strain evidence="1 2">JCM 17109</strain>
    </source>
</reference>
<sequence length="188" mass="22459">MKIVLNFKFSLLIIVGILFTNCTSDKKSEQYKSDLQLTENLFNFTTKMTTKDTIKIFVNLDMEWWMRHDELMITKNNDEIHLRTIIREDTTLLEPLEYGWRINNLGTITIRNENNEFEKHFALKSERIKAEFSKSLIYEIITSNDTLKYHTKSLGDKGREVNAYLKFMNSYYPNEKDFRPFEESQLNE</sequence>
<organism evidence="1 2">
    <name type="scientific">Nonlabens agnitus</name>
    <dbReference type="NCBI Taxonomy" id="870484"/>
    <lineage>
        <taxon>Bacteria</taxon>
        <taxon>Pseudomonadati</taxon>
        <taxon>Bacteroidota</taxon>
        <taxon>Flavobacteriia</taxon>
        <taxon>Flavobacteriales</taxon>
        <taxon>Flavobacteriaceae</taxon>
        <taxon>Nonlabens</taxon>
    </lineage>
</organism>